<evidence type="ECO:0000313" key="1">
    <source>
        <dbReference type="EMBL" id="KAG0484988.1"/>
    </source>
</evidence>
<name>A0A835V530_VANPL</name>
<keyword evidence="2" id="KW-1185">Reference proteome</keyword>
<proteinExistence type="predicted"/>
<reference evidence="1 2" key="1">
    <citation type="journal article" date="2020" name="Nat. Food">
        <title>A phased Vanilla planifolia genome enables genetic improvement of flavour and production.</title>
        <authorList>
            <person name="Hasing T."/>
            <person name="Tang H."/>
            <person name="Brym M."/>
            <person name="Khazi F."/>
            <person name="Huang T."/>
            <person name="Chambers A.H."/>
        </authorList>
    </citation>
    <scope>NUCLEOTIDE SEQUENCE [LARGE SCALE GENOMIC DNA]</scope>
    <source>
        <tissue evidence="1">Leaf</tissue>
    </source>
</reference>
<protein>
    <submittedName>
        <fullName evidence="1">Uncharacterized protein</fullName>
    </submittedName>
</protein>
<sequence>MHMTKELLGNKNGSMPNNFSAPNHEAKYLLLARPMWSAVVKGGAHSIAN</sequence>
<comment type="caution">
    <text evidence="1">The sequence shown here is derived from an EMBL/GenBank/DDBJ whole genome shotgun (WGS) entry which is preliminary data.</text>
</comment>
<dbReference type="OrthoDB" id="429143at2759"/>
<dbReference type="EMBL" id="JADCNL010000004">
    <property type="protein sequence ID" value="KAG0484988.1"/>
    <property type="molecule type" value="Genomic_DNA"/>
</dbReference>
<organism evidence="1 2">
    <name type="scientific">Vanilla planifolia</name>
    <name type="common">Vanilla</name>
    <dbReference type="NCBI Taxonomy" id="51239"/>
    <lineage>
        <taxon>Eukaryota</taxon>
        <taxon>Viridiplantae</taxon>
        <taxon>Streptophyta</taxon>
        <taxon>Embryophyta</taxon>
        <taxon>Tracheophyta</taxon>
        <taxon>Spermatophyta</taxon>
        <taxon>Magnoliopsida</taxon>
        <taxon>Liliopsida</taxon>
        <taxon>Asparagales</taxon>
        <taxon>Orchidaceae</taxon>
        <taxon>Vanilloideae</taxon>
        <taxon>Vanilleae</taxon>
        <taxon>Vanilla</taxon>
    </lineage>
</organism>
<evidence type="ECO:0000313" key="2">
    <source>
        <dbReference type="Proteomes" id="UP000636800"/>
    </source>
</evidence>
<accession>A0A835V530</accession>
<gene>
    <name evidence="1" type="ORF">HPP92_009067</name>
</gene>
<dbReference type="AlphaFoldDB" id="A0A835V530"/>
<dbReference type="Proteomes" id="UP000636800">
    <property type="component" value="Unassembled WGS sequence"/>
</dbReference>